<keyword evidence="1" id="KW-0808">Transferase</keyword>
<accession>A0AAW0JGM1</accession>
<evidence type="ECO:0000256" key="2">
    <source>
        <dbReference type="SAM" id="MobiDB-lite"/>
    </source>
</evidence>
<dbReference type="Gene3D" id="3.40.50.2000">
    <property type="entry name" value="Glycogen Phosphorylase B"/>
    <property type="match status" value="1"/>
</dbReference>
<feature type="compositionally biased region" description="Low complexity" evidence="2">
    <location>
        <begin position="68"/>
        <end position="77"/>
    </location>
</feature>
<dbReference type="Pfam" id="PF00201">
    <property type="entry name" value="UDPGT"/>
    <property type="match status" value="1"/>
</dbReference>
<dbReference type="PANTHER" id="PTHR48045">
    <property type="entry name" value="UDP-GLYCOSYLTRANSFERASE 72B1"/>
    <property type="match status" value="1"/>
</dbReference>
<dbReference type="AlphaFoldDB" id="A0AAW0JGM1"/>
<dbReference type="Proteomes" id="UP000237347">
    <property type="component" value="Unassembled WGS sequence"/>
</dbReference>
<evidence type="ECO:0000313" key="4">
    <source>
        <dbReference type="Proteomes" id="UP000237347"/>
    </source>
</evidence>
<dbReference type="EMBL" id="PKMF04000568">
    <property type="protein sequence ID" value="KAK7825655.1"/>
    <property type="molecule type" value="Genomic_DNA"/>
</dbReference>
<protein>
    <submittedName>
        <fullName evidence="3">Udp-glucose iridoid glucosyltransferase</fullName>
    </submittedName>
</protein>
<dbReference type="GO" id="GO:0008194">
    <property type="term" value="F:UDP-glycosyltransferase activity"/>
    <property type="evidence" value="ECO:0007669"/>
    <property type="project" value="InterPro"/>
</dbReference>
<reference evidence="3 4" key="1">
    <citation type="journal article" date="2018" name="Sci. Data">
        <title>The draft genome sequence of cork oak.</title>
        <authorList>
            <person name="Ramos A.M."/>
            <person name="Usie A."/>
            <person name="Barbosa P."/>
            <person name="Barros P.M."/>
            <person name="Capote T."/>
            <person name="Chaves I."/>
            <person name="Simoes F."/>
            <person name="Abreu I."/>
            <person name="Carrasquinho I."/>
            <person name="Faro C."/>
            <person name="Guimaraes J.B."/>
            <person name="Mendonca D."/>
            <person name="Nobrega F."/>
            <person name="Rodrigues L."/>
            <person name="Saibo N.J.M."/>
            <person name="Varela M.C."/>
            <person name="Egas C."/>
            <person name="Matos J."/>
            <person name="Miguel C.M."/>
            <person name="Oliveira M.M."/>
            <person name="Ricardo C.P."/>
            <person name="Goncalves S."/>
        </authorList>
    </citation>
    <scope>NUCLEOTIDE SEQUENCE [LARGE SCALE GENOMIC DNA]</scope>
    <source>
        <strain evidence="4">cv. HL8</strain>
    </source>
</reference>
<proteinExistence type="predicted"/>
<gene>
    <name evidence="3" type="primary">UGT76A2_8</name>
    <name evidence="3" type="ORF">CFP56_032935</name>
</gene>
<dbReference type="SUPFAM" id="SSF53756">
    <property type="entry name" value="UDP-Glycosyltransferase/glycogen phosphorylase"/>
    <property type="match status" value="1"/>
</dbReference>
<dbReference type="PANTHER" id="PTHR48045:SF31">
    <property type="entry name" value="UDP-GLYCOSYLTRANSFERASE 76B1-LIKE"/>
    <property type="match status" value="1"/>
</dbReference>
<name>A0AAW0JGM1_QUESU</name>
<dbReference type="InterPro" id="IPR002213">
    <property type="entry name" value="UDP_glucos_trans"/>
</dbReference>
<feature type="compositionally biased region" description="Basic and acidic residues" evidence="2">
    <location>
        <begin position="54"/>
        <end position="67"/>
    </location>
</feature>
<evidence type="ECO:0000313" key="3">
    <source>
        <dbReference type="EMBL" id="KAK7825655.1"/>
    </source>
</evidence>
<sequence length="149" mass="16702">MGTSKGSLTHGAVGGFWSRCGLNSTLESFCEGVPMLCRPYFGDQGLSAKKKKQKKEDEADVSIKNEKNSPSPIKNSSNGVPELLLLLGDLILIVFCKSNNGLRANYKYKMEKHTTINTRSYLKMQAKLSRREKATNIMPYLDIDIFMKF</sequence>
<organism evidence="3 4">
    <name type="scientific">Quercus suber</name>
    <name type="common">Cork oak</name>
    <dbReference type="NCBI Taxonomy" id="58331"/>
    <lineage>
        <taxon>Eukaryota</taxon>
        <taxon>Viridiplantae</taxon>
        <taxon>Streptophyta</taxon>
        <taxon>Embryophyta</taxon>
        <taxon>Tracheophyta</taxon>
        <taxon>Spermatophyta</taxon>
        <taxon>Magnoliopsida</taxon>
        <taxon>eudicotyledons</taxon>
        <taxon>Gunneridae</taxon>
        <taxon>Pentapetalae</taxon>
        <taxon>rosids</taxon>
        <taxon>fabids</taxon>
        <taxon>Fagales</taxon>
        <taxon>Fagaceae</taxon>
        <taxon>Quercus</taxon>
    </lineage>
</organism>
<feature type="region of interest" description="Disordered" evidence="2">
    <location>
        <begin position="46"/>
        <end position="77"/>
    </location>
</feature>
<evidence type="ECO:0000256" key="1">
    <source>
        <dbReference type="ARBA" id="ARBA00022679"/>
    </source>
</evidence>
<keyword evidence="4" id="KW-1185">Reference proteome</keyword>
<comment type="caution">
    <text evidence="3">The sequence shown here is derived from an EMBL/GenBank/DDBJ whole genome shotgun (WGS) entry which is preliminary data.</text>
</comment>